<accession>A0A4R3YMI4</accession>
<evidence type="ECO:0000256" key="9">
    <source>
        <dbReference type="ARBA" id="ARBA00023204"/>
    </source>
</evidence>
<evidence type="ECO:0000256" key="4">
    <source>
        <dbReference type="ARBA" id="ARBA00022801"/>
    </source>
</evidence>
<keyword evidence="5" id="KW-0347">Helicase</keyword>
<sequence>MKIIKGLNHYQKWEIMIKECCENAKLHPFEKYIIICDNPRVVEQRFFQYTHYLVNIEVITWNQFLKQLQINLHLTKHHIASTVELTYHLRNILKNESFHCFESATPYPLIQEFIPLIKDFDINQTFYQEDEFESIKLKDFAHLYHSLLSCLNQYTHITLESFFDCIDFSPLEKMHIYIDGDHLYENKRQNIIKRLAQNHEIIMSYTYHNDQRIFNMPYHLFCKDAMEIDQPTYLTQSLFLQSTTPCQEDHPYYTLTASTPKQEIKRVVYSLYQKVVDEGLRFQDFVIIYPDSSYVNDLIDALEQLHIPHSLPQTHLTQYDYSYQKILKALQASTQTTFHEIAKNLLLEELDATYQDYLKQILDYHETITPHEFIDFFKSTYPKQTQELNLYKDHVEVCTIDKLSLSQPKHIFFLGMNETIFPHLIKDTSLLLDEDIELLRKHQIPTPLSTTEQLGVHHNDILKAFLQPSYSMTFSYALQTLSGEARLPSSLYKQLNDMFHLKPFMTNQFLSLDDYYLMGGLDQNKTILNHHIHDYKSSKNQPVTLSQNIVANLYSPTLSVSQIETYNKCPFLYFIQYGLGIYPLKEQQLMPNELGSLVHYVLSININDQQDISQLVDQYIAENEVLSQKIATSKVNQYFIEQLKKDLKITLTVLKRQLNISSFAVHDKEKKVQSDIQGMHFKGFVDRIDQYENYVSIIDYKSSAKDIDLNLAMQGFNIQMLLYLKMVTELYQKDPGAVLYFNTKKRILSINQPMSEPIDESEFYKQYRYGGYVIDDESHSVIQAMDPTFDRRSDIINVSYVKSRNEYKGQILTSLQLEKLLEEIEKHIYELYQNMLNGNIAIDPKGSDQNATHTLVNPCHYCPYHSVCSFDVFYNDYHLVEFLDVKKILGGEEDAV</sequence>
<keyword evidence="6" id="KW-0269">Exonuclease</keyword>
<keyword evidence="2" id="KW-0547">Nucleotide-binding</keyword>
<evidence type="ECO:0000256" key="1">
    <source>
        <dbReference type="ARBA" id="ARBA00022722"/>
    </source>
</evidence>
<name>A0A4R3YMI4_9FIRM</name>
<dbReference type="InterPro" id="IPR011604">
    <property type="entry name" value="PDDEXK-like_dom_sf"/>
</dbReference>
<organism evidence="11 12">
    <name type="scientific">Longibaculum muris</name>
    <dbReference type="NCBI Taxonomy" id="1796628"/>
    <lineage>
        <taxon>Bacteria</taxon>
        <taxon>Bacillati</taxon>
        <taxon>Bacillota</taxon>
        <taxon>Erysipelotrichia</taxon>
        <taxon>Erysipelotrichales</taxon>
        <taxon>Coprobacillaceae</taxon>
        <taxon>Longibaculum</taxon>
    </lineage>
</organism>
<dbReference type="GO" id="GO:0004386">
    <property type="term" value="F:helicase activity"/>
    <property type="evidence" value="ECO:0007669"/>
    <property type="project" value="UniProtKB-KW"/>
</dbReference>
<evidence type="ECO:0000256" key="3">
    <source>
        <dbReference type="ARBA" id="ARBA00022763"/>
    </source>
</evidence>
<dbReference type="GeneID" id="98916540"/>
<evidence type="ECO:0000256" key="2">
    <source>
        <dbReference type="ARBA" id="ARBA00022741"/>
    </source>
</evidence>
<proteinExistence type="predicted"/>
<dbReference type="Gene3D" id="3.90.320.10">
    <property type="match status" value="1"/>
</dbReference>
<dbReference type="GO" id="GO:0006281">
    <property type="term" value="P:DNA repair"/>
    <property type="evidence" value="ECO:0007669"/>
    <property type="project" value="UniProtKB-KW"/>
</dbReference>
<evidence type="ECO:0000313" key="11">
    <source>
        <dbReference type="EMBL" id="TCV92294.1"/>
    </source>
</evidence>
<dbReference type="RefSeq" id="WP_066450087.1">
    <property type="nucleotide sequence ID" value="NZ_JANKBF010000005.1"/>
</dbReference>
<dbReference type="PANTHER" id="PTHR30591">
    <property type="entry name" value="RECBCD ENZYME SUBUNIT RECC"/>
    <property type="match status" value="1"/>
</dbReference>
<evidence type="ECO:0000259" key="10">
    <source>
        <dbReference type="Pfam" id="PF12705"/>
    </source>
</evidence>
<gene>
    <name evidence="11" type="ORF">EDD60_12739</name>
</gene>
<keyword evidence="3" id="KW-0227">DNA damage</keyword>
<dbReference type="Gene3D" id="3.40.50.300">
    <property type="entry name" value="P-loop containing nucleotide triphosphate hydrolases"/>
    <property type="match status" value="1"/>
</dbReference>
<dbReference type="EMBL" id="SMCQ01000027">
    <property type="protein sequence ID" value="TCV92294.1"/>
    <property type="molecule type" value="Genomic_DNA"/>
</dbReference>
<keyword evidence="12" id="KW-1185">Reference proteome</keyword>
<dbReference type="Pfam" id="PF12705">
    <property type="entry name" value="PDDEXK_1"/>
    <property type="match status" value="1"/>
</dbReference>
<dbReference type="InterPro" id="IPR011335">
    <property type="entry name" value="Restrct_endonuc-II-like"/>
</dbReference>
<dbReference type="AlphaFoldDB" id="A0A4R3YMI4"/>
<reference evidence="11 12" key="1">
    <citation type="submission" date="2019-03" db="EMBL/GenBank/DDBJ databases">
        <title>Genomic Encyclopedia of Type Strains, Phase IV (KMG-IV): sequencing the most valuable type-strain genomes for metagenomic binning, comparative biology and taxonomic classification.</title>
        <authorList>
            <person name="Goeker M."/>
        </authorList>
    </citation>
    <scope>NUCLEOTIDE SEQUENCE [LARGE SCALE GENOMIC DNA]</scope>
    <source>
        <strain evidence="11 12">DSM 29487</strain>
    </source>
</reference>
<evidence type="ECO:0000256" key="8">
    <source>
        <dbReference type="ARBA" id="ARBA00023125"/>
    </source>
</evidence>
<dbReference type="GO" id="GO:0005524">
    <property type="term" value="F:ATP binding"/>
    <property type="evidence" value="ECO:0007669"/>
    <property type="project" value="UniProtKB-KW"/>
</dbReference>
<keyword evidence="9" id="KW-0234">DNA repair</keyword>
<comment type="caution">
    <text evidence="11">The sequence shown here is derived from an EMBL/GenBank/DDBJ whole genome shotgun (WGS) entry which is preliminary data.</text>
</comment>
<dbReference type="GO" id="GO:0006310">
    <property type="term" value="P:DNA recombination"/>
    <property type="evidence" value="ECO:0007669"/>
    <property type="project" value="TreeGrafter"/>
</dbReference>
<evidence type="ECO:0000313" key="12">
    <source>
        <dbReference type="Proteomes" id="UP000295515"/>
    </source>
</evidence>
<keyword evidence="1" id="KW-0540">Nuclease</keyword>
<dbReference type="Proteomes" id="UP000295515">
    <property type="component" value="Unassembled WGS sequence"/>
</dbReference>
<keyword evidence="8" id="KW-0238">DNA-binding</keyword>
<evidence type="ECO:0000256" key="6">
    <source>
        <dbReference type="ARBA" id="ARBA00022839"/>
    </source>
</evidence>
<keyword evidence="7" id="KW-0067">ATP-binding</keyword>
<evidence type="ECO:0000256" key="7">
    <source>
        <dbReference type="ARBA" id="ARBA00022840"/>
    </source>
</evidence>
<dbReference type="PANTHER" id="PTHR30591:SF1">
    <property type="entry name" value="RECBCD ENZYME SUBUNIT RECC"/>
    <property type="match status" value="1"/>
</dbReference>
<dbReference type="InterPro" id="IPR038726">
    <property type="entry name" value="PDDEXK_AddAB-type"/>
</dbReference>
<dbReference type="SUPFAM" id="SSF52980">
    <property type="entry name" value="Restriction endonuclease-like"/>
    <property type="match status" value="1"/>
</dbReference>
<feature type="domain" description="PD-(D/E)XK endonuclease-like" evidence="10">
    <location>
        <begin position="557"/>
        <end position="868"/>
    </location>
</feature>
<dbReference type="SUPFAM" id="SSF52540">
    <property type="entry name" value="P-loop containing nucleoside triphosphate hydrolases"/>
    <property type="match status" value="1"/>
</dbReference>
<keyword evidence="4" id="KW-0378">Hydrolase</keyword>
<evidence type="ECO:0000256" key="5">
    <source>
        <dbReference type="ARBA" id="ARBA00022806"/>
    </source>
</evidence>
<dbReference type="GO" id="GO:0004527">
    <property type="term" value="F:exonuclease activity"/>
    <property type="evidence" value="ECO:0007669"/>
    <property type="project" value="UniProtKB-KW"/>
</dbReference>
<protein>
    <submittedName>
        <fullName evidence="11">PD-(D/E)XK nuclease superfamily protein</fullName>
    </submittedName>
</protein>
<dbReference type="GO" id="GO:0003677">
    <property type="term" value="F:DNA binding"/>
    <property type="evidence" value="ECO:0007669"/>
    <property type="project" value="UniProtKB-KW"/>
</dbReference>
<dbReference type="InterPro" id="IPR027417">
    <property type="entry name" value="P-loop_NTPase"/>
</dbReference>